<dbReference type="NCBIfam" id="NF002674">
    <property type="entry name" value="PRK02399.1-2"/>
    <property type="match status" value="1"/>
</dbReference>
<organism evidence="3 4">
    <name type="scientific">Luethyella okanaganae</name>
    <dbReference type="NCBI Taxonomy" id="69372"/>
    <lineage>
        <taxon>Bacteria</taxon>
        <taxon>Bacillati</taxon>
        <taxon>Actinomycetota</taxon>
        <taxon>Actinomycetes</taxon>
        <taxon>Micrococcales</taxon>
        <taxon>Microbacteriaceae</taxon>
        <taxon>Luethyella</taxon>
    </lineage>
</organism>
<dbReference type="InterPro" id="IPR008322">
    <property type="entry name" value="UPF0261"/>
</dbReference>
<dbReference type="PANTHER" id="PTHR31862:SF1">
    <property type="entry name" value="UPF0261 DOMAIN PROTEIN (AFU_ORTHOLOGUE AFUA_1G10120)"/>
    <property type="match status" value="1"/>
</dbReference>
<evidence type="ECO:0000313" key="4">
    <source>
        <dbReference type="Proteomes" id="UP001596306"/>
    </source>
</evidence>
<dbReference type="InterPro" id="IPR056778">
    <property type="entry name" value="UPF0261_C"/>
</dbReference>
<sequence length="406" mass="42106">MIGTTAPASDAPRVAVVATLDTKGLEARYLVERLHLHGVQTVLVDTALTGASPRDADVTRAMLATLGATDAAGDDRASAMETTAHAAGTWLAREASAERLDGVIGIGGGTGGWISQEAFAELPFGFPKLVLTTVVKSSGENDITLMPSVVDVAGLNSLLCTVLDNAAAAIAGMACVPRTRPVRARRTIAMTMFGVTTTGGDIVRRTLEEAGCDVVVFHATGAGGRTMERLIADGRFDGVVDWTTTEVTDHLVGGLCDAGPLRLEAAGVRGVPQLIVPGAVDVINVPPPVPDRYADRAIHWHLPTVPLVRTSRAESAAVGSWIAEKLNRSTGPVAVLIPRGGFSSLDAVGGVFADADADAAFDEAVRATIHPSISVTTTSDHINDEAFARLAASTLLRLLDTASPKE</sequence>
<dbReference type="CDD" id="cd15488">
    <property type="entry name" value="Tm-1-like"/>
    <property type="match status" value="1"/>
</dbReference>
<evidence type="ECO:0000259" key="1">
    <source>
        <dbReference type="Pfam" id="PF06792"/>
    </source>
</evidence>
<accession>A0ABW1VKC9</accession>
<dbReference type="Gene3D" id="3.40.50.12030">
    <property type="entry name" value="Uncharacterised protein family UPF0261, NC domain"/>
    <property type="match status" value="1"/>
</dbReference>
<feature type="domain" description="UPF0261" evidence="2">
    <location>
        <begin position="185"/>
        <end position="398"/>
    </location>
</feature>
<dbReference type="RefSeq" id="WP_386732542.1">
    <property type="nucleotide sequence ID" value="NZ_JBHSTP010000003.1"/>
</dbReference>
<dbReference type="PIRSF" id="PIRSF033271">
    <property type="entry name" value="UCP033271"/>
    <property type="match status" value="1"/>
</dbReference>
<dbReference type="EMBL" id="JBHSTP010000003">
    <property type="protein sequence ID" value="MFC6357100.1"/>
    <property type="molecule type" value="Genomic_DNA"/>
</dbReference>
<dbReference type="Proteomes" id="UP001596306">
    <property type="component" value="Unassembled WGS sequence"/>
</dbReference>
<dbReference type="Pfam" id="PF06792">
    <property type="entry name" value="UPF0261"/>
    <property type="match status" value="1"/>
</dbReference>
<gene>
    <name evidence="3" type="ORF">ACFQB0_13395</name>
</gene>
<comment type="caution">
    <text evidence="3">The sequence shown here is derived from an EMBL/GenBank/DDBJ whole genome shotgun (WGS) entry which is preliminary data.</text>
</comment>
<reference evidence="4" key="1">
    <citation type="journal article" date="2019" name="Int. J. Syst. Evol. Microbiol.">
        <title>The Global Catalogue of Microorganisms (GCM) 10K type strain sequencing project: providing services to taxonomists for standard genome sequencing and annotation.</title>
        <authorList>
            <consortium name="The Broad Institute Genomics Platform"/>
            <consortium name="The Broad Institute Genome Sequencing Center for Infectious Disease"/>
            <person name="Wu L."/>
            <person name="Ma J."/>
        </authorList>
    </citation>
    <scope>NUCLEOTIDE SEQUENCE [LARGE SCALE GENOMIC DNA]</scope>
    <source>
        <strain evidence="4">CCUG 43304</strain>
    </source>
</reference>
<dbReference type="PANTHER" id="PTHR31862">
    <property type="entry name" value="UPF0261 DOMAIN PROTEIN (AFU_ORTHOLOGUE AFUA_1G10120)"/>
    <property type="match status" value="1"/>
</dbReference>
<feature type="domain" description="UPF0261" evidence="1">
    <location>
        <begin position="12"/>
        <end position="175"/>
    </location>
</feature>
<name>A0ABW1VKC9_9MICO</name>
<keyword evidence="4" id="KW-1185">Reference proteome</keyword>
<proteinExistence type="predicted"/>
<dbReference type="Pfam" id="PF23189">
    <property type="entry name" value="UPF0261_C"/>
    <property type="match status" value="1"/>
</dbReference>
<evidence type="ECO:0000313" key="3">
    <source>
        <dbReference type="EMBL" id="MFC6357100.1"/>
    </source>
</evidence>
<dbReference type="Gene3D" id="3.40.50.12020">
    <property type="entry name" value="Uncharacterised protein family UPF0261, NN domain"/>
    <property type="match status" value="1"/>
</dbReference>
<dbReference type="InterPro" id="IPR051353">
    <property type="entry name" value="Tobamovirus_resist_UPF0261"/>
</dbReference>
<protein>
    <submittedName>
        <fullName evidence="3">Tm-1-like ATP-binding domain-containing protein</fullName>
    </submittedName>
</protein>
<dbReference type="InterPro" id="IPR044122">
    <property type="entry name" value="UPF0261_N"/>
</dbReference>
<evidence type="ECO:0000259" key="2">
    <source>
        <dbReference type="Pfam" id="PF23189"/>
    </source>
</evidence>